<keyword evidence="5 9" id="KW-0547">Nucleotide-binding</keyword>
<comment type="pathway">
    <text evidence="1 9">Amino-acid biosynthesis; L-arginine biosynthesis; N(2)-acetyl-L-ornithine from L-glutamate: step 2/4.</text>
</comment>
<evidence type="ECO:0000256" key="8">
    <source>
        <dbReference type="ARBA" id="ARBA00048141"/>
    </source>
</evidence>
<feature type="site" description="Transition state stabilizer" evidence="9">
    <location>
        <position position="246"/>
    </location>
</feature>
<feature type="binding site" evidence="9">
    <location>
        <position position="87"/>
    </location>
    <ligand>
        <name>substrate</name>
    </ligand>
</feature>
<dbReference type="GO" id="GO:0005524">
    <property type="term" value="F:ATP binding"/>
    <property type="evidence" value="ECO:0007669"/>
    <property type="project" value="UniProtKB-UniRule"/>
</dbReference>
<feature type="domain" description="Aspartate/glutamate/uridylate kinase" evidence="10">
    <location>
        <begin position="26"/>
        <end position="265"/>
    </location>
</feature>
<dbReference type="InterPro" id="IPR001057">
    <property type="entry name" value="Glu/AcGlu_kinase"/>
</dbReference>
<dbReference type="EMBL" id="JADIMT010000094">
    <property type="protein sequence ID" value="MBO8436947.1"/>
    <property type="molecule type" value="Genomic_DNA"/>
</dbReference>
<dbReference type="PANTHER" id="PTHR23342">
    <property type="entry name" value="N-ACETYLGLUTAMATE SYNTHASE"/>
    <property type="match status" value="1"/>
</dbReference>
<comment type="caution">
    <text evidence="11">The sequence shown here is derived from an EMBL/GenBank/DDBJ whole genome shotgun (WGS) entry which is preliminary data.</text>
</comment>
<dbReference type="SUPFAM" id="SSF53633">
    <property type="entry name" value="Carbamate kinase-like"/>
    <property type="match status" value="1"/>
</dbReference>
<dbReference type="HAMAP" id="MF_00082">
    <property type="entry name" value="ArgB"/>
    <property type="match status" value="1"/>
</dbReference>
<dbReference type="GO" id="GO:0042450">
    <property type="term" value="P:L-arginine biosynthetic process via ornithine"/>
    <property type="evidence" value="ECO:0007669"/>
    <property type="project" value="UniProtKB-UniRule"/>
</dbReference>
<dbReference type="GO" id="GO:0003991">
    <property type="term" value="F:acetylglutamate kinase activity"/>
    <property type="evidence" value="ECO:0007669"/>
    <property type="project" value="UniProtKB-UniRule"/>
</dbReference>
<dbReference type="CDD" id="cd04250">
    <property type="entry name" value="AAK_NAGK-C"/>
    <property type="match status" value="1"/>
</dbReference>
<evidence type="ECO:0000256" key="4">
    <source>
        <dbReference type="ARBA" id="ARBA00022679"/>
    </source>
</evidence>
<feature type="binding site" evidence="9">
    <location>
        <begin position="65"/>
        <end position="66"/>
    </location>
    <ligand>
        <name>substrate</name>
    </ligand>
</feature>
<dbReference type="InterPro" id="IPR041727">
    <property type="entry name" value="NAGK-C"/>
</dbReference>
<dbReference type="InterPro" id="IPR036393">
    <property type="entry name" value="AceGlu_kinase-like_sf"/>
</dbReference>
<evidence type="ECO:0000256" key="3">
    <source>
        <dbReference type="ARBA" id="ARBA00022605"/>
    </source>
</evidence>
<comment type="similarity">
    <text evidence="9">Belongs to the acetylglutamate kinase family. ArgB subfamily.</text>
</comment>
<reference evidence="11" key="1">
    <citation type="submission" date="2020-10" db="EMBL/GenBank/DDBJ databases">
        <authorList>
            <person name="Gilroy R."/>
        </authorList>
    </citation>
    <scope>NUCLEOTIDE SEQUENCE</scope>
    <source>
        <strain evidence="11">7293</strain>
    </source>
</reference>
<keyword evidence="2 9" id="KW-0055">Arginine biosynthesis</keyword>
<dbReference type="PANTHER" id="PTHR23342:SF0">
    <property type="entry name" value="N-ACETYLGLUTAMATE SYNTHASE, MITOCHONDRIAL"/>
    <property type="match status" value="1"/>
</dbReference>
<keyword evidence="9" id="KW-0963">Cytoplasm</keyword>
<evidence type="ECO:0000259" key="10">
    <source>
        <dbReference type="Pfam" id="PF00696"/>
    </source>
</evidence>
<comment type="subcellular location">
    <subcellularLocation>
        <location evidence="9">Cytoplasm</location>
    </subcellularLocation>
</comment>
<dbReference type="AlphaFoldDB" id="A0A9D9E1F4"/>
<dbReference type="PIRSF" id="PIRSF000728">
    <property type="entry name" value="NAGK"/>
    <property type="match status" value="1"/>
</dbReference>
<reference evidence="11" key="2">
    <citation type="journal article" date="2021" name="PeerJ">
        <title>Extensive microbial diversity within the chicken gut microbiome revealed by metagenomics and culture.</title>
        <authorList>
            <person name="Gilroy R."/>
            <person name="Ravi A."/>
            <person name="Getino M."/>
            <person name="Pursley I."/>
            <person name="Horton D.L."/>
            <person name="Alikhan N.F."/>
            <person name="Baker D."/>
            <person name="Gharbi K."/>
            <person name="Hall N."/>
            <person name="Watson M."/>
            <person name="Adriaenssens E.M."/>
            <person name="Foster-Nyarko E."/>
            <person name="Jarju S."/>
            <person name="Secka A."/>
            <person name="Antonio M."/>
            <person name="Oren A."/>
            <person name="Chaudhuri R.R."/>
            <person name="La Ragione R."/>
            <person name="Hildebrand F."/>
            <person name="Pallen M.J."/>
        </authorList>
    </citation>
    <scope>NUCLEOTIDE SEQUENCE</scope>
    <source>
        <strain evidence="11">7293</strain>
    </source>
</reference>
<dbReference type="FunFam" id="3.40.1160.10:FF:000004">
    <property type="entry name" value="Acetylglutamate kinase"/>
    <property type="match status" value="1"/>
</dbReference>
<name>A0A9D9E1F4_9SPIO</name>
<dbReference type="EC" id="2.7.2.8" evidence="9"/>
<protein>
    <recommendedName>
        <fullName evidence="9">Acetylglutamate kinase</fullName>
        <ecNumber evidence="9">2.7.2.8</ecNumber>
    </recommendedName>
    <alternativeName>
        <fullName evidence="9">N-acetyl-L-glutamate 5-phosphotransferase</fullName>
    </alternativeName>
    <alternativeName>
        <fullName evidence="9">NAG kinase</fullName>
        <shortName evidence="9">NAGK</shortName>
    </alternativeName>
</protein>
<keyword evidence="4 9" id="KW-0808">Transferase</keyword>
<comment type="catalytic activity">
    <reaction evidence="8 9">
        <text>N-acetyl-L-glutamate + ATP = N-acetyl-L-glutamyl 5-phosphate + ADP</text>
        <dbReference type="Rhea" id="RHEA:14629"/>
        <dbReference type="ChEBI" id="CHEBI:30616"/>
        <dbReference type="ChEBI" id="CHEBI:44337"/>
        <dbReference type="ChEBI" id="CHEBI:57936"/>
        <dbReference type="ChEBI" id="CHEBI:456216"/>
        <dbReference type="EC" id="2.7.2.8"/>
    </reaction>
</comment>
<comment type="function">
    <text evidence="9">Catalyzes the ATP-dependent phosphorylation of N-acetyl-L-glutamate.</text>
</comment>
<evidence type="ECO:0000256" key="9">
    <source>
        <dbReference type="HAMAP-Rule" id="MF_00082"/>
    </source>
</evidence>
<evidence type="ECO:0000256" key="2">
    <source>
        <dbReference type="ARBA" id="ARBA00022571"/>
    </source>
</evidence>
<dbReference type="NCBIfam" id="TIGR00761">
    <property type="entry name" value="argB"/>
    <property type="match status" value="1"/>
</dbReference>
<proteinExistence type="inferred from homology"/>
<dbReference type="PRINTS" id="PR00474">
    <property type="entry name" value="GLU5KINASE"/>
</dbReference>
<evidence type="ECO:0000256" key="7">
    <source>
        <dbReference type="ARBA" id="ARBA00022840"/>
    </source>
</evidence>
<evidence type="ECO:0000256" key="1">
    <source>
        <dbReference type="ARBA" id="ARBA00004828"/>
    </source>
</evidence>
<dbReference type="Pfam" id="PF00696">
    <property type="entry name" value="AA_kinase"/>
    <property type="match status" value="1"/>
</dbReference>
<keyword evidence="3 9" id="KW-0028">Amino-acid biosynthesis</keyword>
<evidence type="ECO:0000256" key="6">
    <source>
        <dbReference type="ARBA" id="ARBA00022777"/>
    </source>
</evidence>
<dbReference type="Proteomes" id="UP000823615">
    <property type="component" value="Unassembled WGS sequence"/>
</dbReference>
<dbReference type="InterPro" id="IPR004662">
    <property type="entry name" value="AcgluKinase_fam"/>
</dbReference>
<accession>A0A9D9E1F4</accession>
<organism evidence="11 12">
    <name type="scientific">Candidatus Ornithospirochaeta stercoripullorum</name>
    <dbReference type="NCBI Taxonomy" id="2840899"/>
    <lineage>
        <taxon>Bacteria</taxon>
        <taxon>Pseudomonadati</taxon>
        <taxon>Spirochaetota</taxon>
        <taxon>Spirochaetia</taxon>
        <taxon>Spirochaetales</taxon>
        <taxon>Spirochaetaceae</taxon>
        <taxon>Spirochaetaceae incertae sedis</taxon>
        <taxon>Candidatus Ornithospirochaeta</taxon>
    </lineage>
</organism>
<gene>
    <name evidence="9 11" type="primary">argB</name>
    <name evidence="11" type="ORF">IAA97_08215</name>
</gene>
<evidence type="ECO:0000313" key="11">
    <source>
        <dbReference type="EMBL" id="MBO8436947.1"/>
    </source>
</evidence>
<feature type="site" description="Transition state stabilizer" evidence="9">
    <location>
        <position position="30"/>
    </location>
</feature>
<evidence type="ECO:0000313" key="12">
    <source>
        <dbReference type="Proteomes" id="UP000823615"/>
    </source>
</evidence>
<evidence type="ECO:0000256" key="5">
    <source>
        <dbReference type="ARBA" id="ARBA00022741"/>
    </source>
</evidence>
<sequence length="293" mass="31374">MYEKEQAKAEILIEAIPYIRKFAGETVVIKYGGSAMVDERLKKSVIKDVAMLKYLGLNPIIVHGGGKEITATLDKMGKETLFVDGLRVTDAETAGVAEMVLSGSVGKSLVENLESVGIRACGINGKDGHTLMAKKKIDEKGRDLGFVGEIEKVDKTLIDTLIAADFVPVISPVGVDAFSQTYNVNADYAASAIAGALNAQKLVFMTDVEGILRDKDDPKSIIRRMNAREAVELIADGTIKGGMIPKVECCLDAINKGVKSVHVLDGRLPHSILLEIFTAEGIGTMLTPEVGNV</sequence>
<dbReference type="GO" id="GO:0005737">
    <property type="term" value="C:cytoplasm"/>
    <property type="evidence" value="ECO:0007669"/>
    <property type="project" value="UniProtKB-SubCell"/>
</dbReference>
<keyword evidence="7 9" id="KW-0067">ATP-binding</keyword>
<feature type="binding site" evidence="9">
    <location>
        <position position="183"/>
    </location>
    <ligand>
        <name>substrate</name>
    </ligand>
</feature>
<dbReference type="Gene3D" id="3.40.1160.10">
    <property type="entry name" value="Acetylglutamate kinase-like"/>
    <property type="match status" value="1"/>
</dbReference>
<dbReference type="InterPro" id="IPR001048">
    <property type="entry name" value="Asp/Glu/Uridylate_kinase"/>
</dbReference>
<keyword evidence="6 9" id="KW-0418">Kinase</keyword>
<dbReference type="InterPro" id="IPR037528">
    <property type="entry name" value="ArgB"/>
</dbReference>